<sequence length="111" mass="11810">MIKQFRSKTVFAVALMAIATPAAYAQVASTIEQAELAGLSAEKRAEVQARAVKGNTVTEVLTTMLLNGIKLKHPASRIVAMDFGRGIAVVQLADGKMTAVNFDPHTLVIKS</sequence>
<proteinExistence type="predicted"/>
<name>A0A2S6NH34_RHOGL</name>
<keyword evidence="3" id="KW-1185">Reference proteome</keyword>
<feature type="chain" id="PRO_5015611008" description="PepSY domain-containing protein" evidence="1">
    <location>
        <begin position="26"/>
        <end position="111"/>
    </location>
</feature>
<accession>A0A2S6NH34</accession>
<dbReference type="Proteomes" id="UP000239724">
    <property type="component" value="Unassembled WGS sequence"/>
</dbReference>
<comment type="caution">
    <text evidence="2">The sequence shown here is derived from an EMBL/GenBank/DDBJ whole genome shotgun (WGS) entry which is preliminary data.</text>
</comment>
<evidence type="ECO:0008006" key="4">
    <source>
        <dbReference type="Google" id="ProtNLM"/>
    </source>
</evidence>
<feature type="signal peptide" evidence="1">
    <location>
        <begin position="1"/>
        <end position="25"/>
    </location>
</feature>
<dbReference type="RefSeq" id="WP_104519322.1">
    <property type="nucleotide sequence ID" value="NZ_NHRY01000136.1"/>
</dbReference>
<dbReference type="EMBL" id="NHRY01000136">
    <property type="protein sequence ID" value="PPQ33904.1"/>
    <property type="molecule type" value="Genomic_DNA"/>
</dbReference>
<dbReference type="OrthoDB" id="7282716at2"/>
<reference evidence="2 3" key="1">
    <citation type="journal article" date="2018" name="Arch. Microbiol.">
        <title>New insights into the metabolic potential of the phototrophic purple bacterium Rhodopila globiformis DSM 161(T) from its draft genome sequence and evidence for a vanadium-dependent nitrogenase.</title>
        <authorList>
            <person name="Imhoff J.F."/>
            <person name="Rahn T."/>
            <person name="Kunzel S."/>
            <person name="Neulinger S.C."/>
        </authorList>
    </citation>
    <scope>NUCLEOTIDE SEQUENCE [LARGE SCALE GENOMIC DNA]</scope>
    <source>
        <strain evidence="2 3">DSM 161</strain>
    </source>
</reference>
<organism evidence="2 3">
    <name type="scientific">Rhodopila globiformis</name>
    <name type="common">Rhodopseudomonas globiformis</name>
    <dbReference type="NCBI Taxonomy" id="1071"/>
    <lineage>
        <taxon>Bacteria</taxon>
        <taxon>Pseudomonadati</taxon>
        <taxon>Pseudomonadota</taxon>
        <taxon>Alphaproteobacteria</taxon>
        <taxon>Acetobacterales</taxon>
        <taxon>Acetobacteraceae</taxon>
        <taxon>Rhodopila</taxon>
    </lineage>
</organism>
<evidence type="ECO:0000256" key="1">
    <source>
        <dbReference type="SAM" id="SignalP"/>
    </source>
</evidence>
<evidence type="ECO:0000313" key="2">
    <source>
        <dbReference type="EMBL" id="PPQ33904.1"/>
    </source>
</evidence>
<gene>
    <name evidence="2" type="ORF">CCS01_13245</name>
</gene>
<evidence type="ECO:0000313" key="3">
    <source>
        <dbReference type="Proteomes" id="UP000239724"/>
    </source>
</evidence>
<dbReference type="AlphaFoldDB" id="A0A2S6NH34"/>
<keyword evidence="1" id="KW-0732">Signal</keyword>
<protein>
    <recommendedName>
        <fullName evidence="4">PepSY domain-containing protein</fullName>
    </recommendedName>
</protein>